<dbReference type="InterPro" id="IPR050770">
    <property type="entry name" value="Intradiol_RC_Dioxygenase"/>
</dbReference>
<keyword evidence="3" id="KW-0479">Metal-binding</keyword>
<accession>A0ABU0M551</accession>
<dbReference type="Proteomes" id="UP001223743">
    <property type="component" value="Unassembled WGS sequence"/>
</dbReference>
<keyword evidence="6" id="KW-0408">Iron</keyword>
<comment type="cofactor">
    <cofactor evidence="1">
        <name>Fe(3+)</name>
        <dbReference type="ChEBI" id="CHEBI:29034"/>
    </cofactor>
</comment>
<protein>
    <submittedName>
        <fullName evidence="9">Protocatechuate 3,4-dioxygenase beta subunit</fullName>
    </submittedName>
</protein>
<keyword evidence="5" id="KW-0560">Oxidoreductase</keyword>
<keyword evidence="4" id="KW-0223">Dioxygenase</keyword>
<dbReference type="PROSITE" id="PS00083">
    <property type="entry name" value="INTRADIOL_DIOXYGENAS"/>
    <property type="match status" value="1"/>
</dbReference>
<dbReference type="PANTHER" id="PTHR33711:SF7">
    <property type="entry name" value="INTRADIOL RING-CLEAVAGE DIOXYGENASES DOMAIN-CONTAINING PROTEIN-RELATED"/>
    <property type="match status" value="1"/>
</dbReference>
<comment type="similarity">
    <text evidence="2">Belongs to the intradiol ring-cleavage dioxygenase family.</text>
</comment>
<evidence type="ECO:0000256" key="6">
    <source>
        <dbReference type="ARBA" id="ARBA00023004"/>
    </source>
</evidence>
<evidence type="ECO:0000256" key="5">
    <source>
        <dbReference type="ARBA" id="ARBA00023002"/>
    </source>
</evidence>
<dbReference type="EMBL" id="JAUSWJ010000001">
    <property type="protein sequence ID" value="MDQ0516087.1"/>
    <property type="molecule type" value="Genomic_DNA"/>
</dbReference>
<dbReference type="Gene3D" id="2.60.130.10">
    <property type="entry name" value="Aromatic compound dioxygenase"/>
    <property type="match status" value="1"/>
</dbReference>
<sequence>MHGQGESQGQGGAEGRERARGHANGRAADADLAAAEGSGSADAAPADAGAFATEAFLARLAPDTPLRLAETATAGVGMLHALVAQLRPTSEEFRLAIDFLTEVGHYADARRQEWVLFADVIGVSSLIERLNHPRPEGATPNTLAGPFYRPDVPELPLGASISRDGRGEPLLVSGRVASLDGAPLAGARVEVWQANADGLYENQEPDRQPEYNLRGRFVADGEGRFHFATVRPKGYSLPADGPVGRLMAALGIGLERPAHIHFRVTSPGHETLTTHIFDGSDSAISRDAIFGVREGLVAEFRPAASERGRRRYTLDLNLVLCPQSSQRMKETGRR</sequence>
<dbReference type="Pfam" id="PF00775">
    <property type="entry name" value="Dioxygenase_C"/>
    <property type="match status" value="1"/>
</dbReference>
<reference evidence="9 10" key="1">
    <citation type="submission" date="2023-07" db="EMBL/GenBank/DDBJ databases">
        <title>Genomic Encyclopedia of Type Strains, Phase IV (KMG-IV): sequencing the most valuable type-strain genomes for metagenomic binning, comparative biology and taxonomic classification.</title>
        <authorList>
            <person name="Goeker M."/>
        </authorList>
    </citation>
    <scope>NUCLEOTIDE SEQUENCE [LARGE SCALE GENOMIC DNA]</scope>
    <source>
        <strain evidence="9 10">B1-1</strain>
    </source>
</reference>
<dbReference type="InterPro" id="IPR000627">
    <property type="entry name" value="Intradiol_dOase_C"/>
</dbReference>
<evidence type="ECO:0000313" key="9">
    <source>
        <dbReference type="EMBL" id="MDQ0516087.1"/>
    </source>
</evidence>
<dbReference type="Pfam" id="PF04444">
    <property type="entry name" value="Dioxygenase_N"/>
    <property type="match status" value="1"/>
</dbReference>
<evidence type="ECO:0000256" key="7">
    <source>
        <dbReference type="SAM" id="MobiDB-lite"/>
    </source>
</evidence>
<organism evidence="9 10">
    <name type="scientific">Kaistia geumhonensis</name>
    <dbReference type="NCBI Taxonomy" id="410839"/>
    <lineage>
        <taxon>Bacteria</taxon>
        <taxon>Pseudomonadati</taxon>
        <taxon>Pseudomonadota</taxon>
        <taxon>Alphaproteobacteria</taxon>
        <taxon>Hyphomicrobiales</taxon>
        <taxon>Kaistiaceae</taxon>
        <taxon>Kaistia</taxon>
    </lineage>
</organism>
<name>A0ABU0M551_9HYPH</name>
<evidence type="ECO:0000256" key="1">
    <source>
        <dbReference type="ARBA" id="ARBA00001965"/>
    </source>
</evidence>
<dbReference type="SUPFAM" id="SSF49482">
    <property type="entry name" value="Aromatic compound dioxygenase"/>
    <property type="match status" value="1"/>
</dbReference>
<proteinExistence type="inferred from homology"/>
<evidence type="ECO:0000313" key="10">
    <source>
        <dbReference type="Proteomes" id="UP001223743"/>
    </source>
</evidence>
<evidence type="ECO:0000259" key="8">
    <source>
        <dbReference type="PROSITE" id="PS00083"/>
    </source>
</evidence>
<feature type="compositionally biased region" description="Gly residues" evidence="7">
    <location>
        <begin position="1"/>
        <end position="13"/>
    </location>
</feature>
<feature type="domain" description="Intradiol ring-cleavage dioxygenases" evidence="8">
    <location>
        <begin position="172"/>
        <end position="200"/>
    </location>
</feature>
<gene>
    <name evidence="9" type="ORF">QO015_001700</name>
</gene>
<feature type="region of interest" description="Disordered" evidence="7">
    <location>
        <begin position="1"/>
        <end position="45"/>
    </location>
</feature>
<dbReference type="InterPro" id="IPR007535">
    <property type="entry name" value="Catechol_dOase_N"/>
</dbReference>
<dbReference type="InterPro" id="IPR015889">
    <property type="entry name" value="Intradiol_dOase_core"/>
</dbReference>
<evidence type="ECO:0000256" key="4">
    <source>
        <dbReference type="ARBA" id="ARBA00022964"/>
    </source>
</evidence>
<dbReference type="RefSeq" id="WP_266280063.1">
    <property type="nucleotide sequence ID" value="NZ_JAPKNF010000001.1"/>
</dbReference>
<feature type="compositionally biased region" description="Low complexity" evidence="7">
    <location>
        <begin position="22"/>
        <end position="45"/>
    </location>
</feature>
<keyword evidence="10" id="KW-1185">Reference proteome</keyword>
<dbReference type="PANTHER" id="PTHR33711">
    <property type="entry name" value="DIOXYGENASE, PUTATIVE (AFU_ORTHOLOGUE AFUA_2G02910)-RELATED"/>
    <property type="match status" value="1"/>
</dbReference>
<evidence type="ECO:0000256" key="3">
    <source>
        <dbReference type="ARBA" id="ARBA00022723"/>
    </source>
</evidence>
<evidence type="ECO:0000256" key="2">
    <source>
        <dbReference type="ARBA" id="ARBA00007825"/>
    </source>
</evidence>
<comment type="caution">
    <text evidence="9">The sequence shown here is derived from an EMBL/GenBank/DDBJ whole genome shotgun (WGS) entry which is preliminary data.</text>
</comment>